<sequence length="640" mass="70471">MAHKEGNSDLSKESKHPSEFQIHVQHLTEGKSGLCCQLLSGSNYKEIKELFALAWPTVFSYFFYHMVNMISLFFAGRVGEVELAAATLGLSFIGVTGPSLFIGLSSAVETLCSQAFGAKNYHLVGVVLQRGVWILGLTCILAWSLWVNTELLLLLVQQEETVARLTQDFVLICIPALIGNFLFILLQRYLQTQGIVKPILYVCVISNGIQIGLNALMAMVLKLGLRGVAISWALTVCILTSLLFAYMKVFKLHKKTWPGWTTESLLNWSQFFKLAVSGMFMTCIEFWSFQSGAFLTGTLGEVQLASFGILFSWAGFVFMIPLGLSVAAGVRVGNFLGAGNPKAVKKTIKVALGLIVSVELIILTVFLGLGDISGRVFTSSSDVLVVYKRNIRIVVVLFFFDGIQGVCSGIVRGAGRQRIGVLINFLSYFVALSVGITLMFFVFHESAGLWIGISTGVFLQACLYLFLLWRTDWDKQAELAQRRTAAKTVRVSTSEDLLNRDQAGHSAKKHKDLILASWISKSSSLPFLNHIDANNSQFRLTLLPNDVNTSLEFDSHQKEIESEATANMKRSHSLTSAQKRALIVKRLIPLVISLMILGGAVAVRFLIPLPSSHETSSFGNDTLTSNTTCRNLTTVVNIHI</sequence>
<dbReference type="Proteomes" id="UP001159427">
    <property type="component" value="Unassembled WGS sequence"/>
</dbReference>
<protein>
    <recommendedName>
        <fullName evidence="6">Multidrug and toxin extrusion protein</fullName>
    </recommendedName>
</protein>
<reference evidence="7 8" key="1">
    <citation type="submission" date="2022-05" db="EMBL/GenBank/DDBJ databases">
        <authorList>
            <consortium name="Genoscope - CEA"/>
            <person name="William W."/>
        </authorList>
    </citation>
    <scope>NUCLEOTIDE SEQUENCE [LARGE SCALE GENOMIC DNA]</scope>
</reference>
<organism evidence="7 8">
    <name type="scientific">Porites evermanni</name>
    <dbReference type="NCBI Taxonomy" id="104178"/>
    <lineage>
        <taxon>Eukaryota</taxon>
        <taxon>Metazoa</taxon>
        <taxon>Cnidaria</taxon>
        <taxon>Anthozoa</taxon>
        <taxon>Hexacorallia</taxon>
        <taxon>Scleractinia</taxon>
        <taxon>Fungiina</taxon>
        <taxon>Poritidae</taxon>
        <taxon>Porites</taxon>
    </lineage>
</organism>
<feature type="transmembrane region" description="Helical" evidence="6">
    <location>
        <begin position="587"/>
        <end position="607"/>
    </location>
</feature>
<comment type="subcellular location">
    <subcellularLocation>
        <location evidence="1">Membrane</location>
        <topology evidence="1">Multi-pass membrane protein</topology>
    </subcellularLocation>
</comment>
<feature type="transmembrane region" description="Helical" evidence="6">
    <location>
        <begin position="423"/>
        <end position="443"/>
    </location>
</feature>
<comment type="similarity">
    <text evidence="2 6">Belongs to the multi antimicrobial extrusion (MATE) (TC 2.A.66.1) family.</text>
</comment>
<evidence type="ECO:0000256" key="2">
    <source>
        <dbReference type="ARBA" id="ARBA00010199"/>
    </source>
</evidence>
<evidence type="ECO:0000256" key="6">
    <source>
        <dbReference type="RuleBase" id="RU004914"/>
    </source>
</evidence>
<keyword evidence="8" id="KW-1185">Reference proteome</keyword>
<dbReference type="InterPro" id="IPR002528">
    <property type="entry name" value="MATE_fam"/>
</dbReference>
<dbReference type="CDD" id="cd13132">
    <property type="entry name" value="MATE_eukaryotic"/>
    <property type="match status" value="1"/>
</dbReference>
<evidence type="ECO:0000313" key="7">
    <source>
        <dbReference type="EMBL" id="CAH3171713.1"/>
    </source>
</evidence>
<keyword evidence="3 6" id="KW-0812">Transmembrane</keyword>
<feature type="transmembrane region" description="Helical" evidence="6">
    <location>
        <begin position="166"/>
        <end position="186"/>
    </location>
</feature>
<evidence type="ECO:0000256" key="4">
    <source>
        <dbReference type="ARBA" id="ARBA00022989"/>
    </source>
</evidence>
<feature type="transmembrane region" description="Helical" evidence="6">
    <location>
        <begin position="120"/>
        <end position="146"/>
    </location>
</feature>
<comment type="caution">
    <text evidence="7">The sequence shown here is derived from an EMBL/GenBank/DDBJ whole genome shotgun (WGS) entry which is preliminary data.</text>
</comment>
<accession>A0ABN8QXG5</accession>
<feature type="transmembrane region" description="Helical" evidence="6">
    <location>
        <begin position="227"/>
        <end position="250"/>
    </location>
</feature>
<feature type="transmembrane region" description="Helical" evidence="6">
    <location>
        <begin position="309"/>
        <end position="330"/>
    </location>
</feature>
<dbReference type="NCBIfam" id="TIGR00797">
    <property type="entry name" value="matE"/>
    <property type="match status" value="1"/>
</dbReference>
<feature type="transmembrane region" description="Helical" evidence="6">
    <location>
        <begin position="50"/>
        <end position="74"/>
    </location>
</feature>
<evidence type="ECO:0000256" key="3">
    <source>
        <dbReference type="ARBA" id="ARBA00022692"/>
    </source>
</evidence>
<dbReference type="EMBL" id="CALNXI010001542">
    <property type="protein sequence ID" value="CAH3171713.1"/>
    <property type="molecule type" value="Genomic_DNA"/>
</dbReference>
<proteinExistence type="inferred from homology"/>
<feature type="transmembrane region" description="Helical" evidence="6">
    <location>
        <begin position="198"/>
        <end position="221"/>
    </location>
</feature>
<keyword evidence="4 6" id="KW-1133">Transmembrane helix</keyword>
<dbReference type="Pfam" id="PF01554">
    <property type="entry name" value="MatE"/>
    <property type="match status" value="2"/>
</dbReference>
<evidence type="ECO:0000313" key="8">
    <source>
        <dbReference type="Proteomes" id="UP001159427"/>
    </source>
</evidence>
<keyword evidence="5 6" id="KW-0472">Membrane</keyword>
<feature type="transmembrane region" description="Helical" evidence="6">
    <location>
        <begin position="86"/>
        <end position="108"/>
    </location>
</feature>
<dbReference type="InterPro" id="IPR045069">
    <property type="entry name" value="MATE_euk"/>
</dbReference>
<name>A0ABN8QXG5_9CNID</name>
<dbReference type="PANTHER" id="PTHR11206">
    <property type="entry name" value="MULTIDRUG RESISTANCE PROTEIN"/>
    <property type="match status" value="1"/>
</dbReference>
<feature type="transmembrane region" description="Helical" evidence="6">
    <location>
        <begin position="390"/>
        <end position="411"/>
    </location>
</feature>
<feature type="transmembrane region" description="Helical" evidence="6">
    <location>
        <begin position="449"/>
        <end position="469"/>
    </location>
</feature>
<feature type="transmembrane region" description="Helical" evidence="6">
    <location>
        <begin position="271"/>
        <end position="289"/>
    </location>
</feature>
<evidence type="ECO:0000256" key="1">
    <source>
        <dbReference type="ARBA" id="ARBA00004141"/>
    </source>
</evidence>
<evidence type="ECO:0000256" key="5">
    <source>
        <dbReference type="ARBA" id="ARBA00023136"/>
    </source>
</evidence>
<gene>
    <name evidence="7" type="ORF">PEVE_00008020</name>
</gene>
<feature type="transmembrane region" description="Helical" evidence="6">
    <location>
        <begin position="350"/>
        <end position="370"/>
    </location>
</feature>